<keyword evidence="4" id="KW-0539">Nucleus</keyword>
<dbReference type="SUPFAM" id="SSF101941">
    <property type="entry name" value="NAC domain"/>
    <property type="match status" value="1"/>
</dbReference>
<keyword evidence="3" id="KW-0804">Transcription</keyword>
<proteinExistence type="predicted"/>
<name>A0AAN9ELT6_CROPI</name>
<dbReference type="InterPro" id="IPR036093">
    <property type="entry name" value="NAC_dom_sf"/>
</dbReference>
<organism evidence="7 8">
    <name type="scientific">Crotalaria pallida</name>
    <name type="common">Smooth rattlebox</name>
    <name type="synonym">Crotalaria striata</name>
    <dbReference type="NCBI Taxonomy" id="3830"/>
    <lineage>
        <taxon>Eukaryota</taxon>
        <taxon>Viridiplantae</taxon>
        <taxon>Streptophyta</taxon>
        <taxon>Embryophyta</taxon>
        <taxon>Tracheophyta</taxon>
        <taxon>Spermatophyta</taxon>
        <taxon>Magnoliopsida</taxon>
        <taxon>eudicotyledons</taxon>
        <taxon>Gunneridae</taxon>
        <taxon>Pentapetalae</taxon>
        <taxon>rosids</taxon>
        <taxon>fabids</taxon>
        <taxon>Fabales</taxon>
        <taxon>Fabaceae</taxon>
        <taxon>Papilionoideae</taxon>
        <taxon>50 kb inversion clade</taxon>
        <taxon>genistoids sensu lato</taxon>
        <taxon>core genistoids</taxon>
        <taxon>Crotalarieae</taxon>
        <taxon>Crotalaria</taxon>
    </lineage>
</organism>
<feature type="region of interest" description="Disordered" evidence="5">
    <location>
        <begin position="162"/>
        <end position="181"/>
    </location>
</feature>
<dbReference type="Pfam" id="PF02365">
    <property type="entry name" value="NAM"/>
    <property type="match status" value="1"/>
</dbReference>
<evidence type="ECO:0000256" key="5">
    <source>
        <dbReference type="SAM" id="MobiDB-lite"/>
    </source>
</evidence>
<feature type="domain" description="NAC" evidence="6">
    <location>
        <begin position="10"/>
        <end position="159"/>
    </location>
</feature>
<reference evidence="7 8" key="1">
    <citation type="submission" date="2024-01" db="EMBL/GenBank/DDBJ databases">
        <title>The genomes of 5 underutilized Papilionoideae crops provide insights into root nodulation and disease resistanc.</title>
        <authorList>
            <person name="Yuan L."/>
        </authorList>
    </citation>
    <scope>NUCLEOTIDE SEQUENCE [LARGE SCALE GENOMIC DNA]</scope>
    <source>
        <strain evidence="7">ZHUSHIDOU_FW_LH</strain>
        <tissue evidence="7">Leaf</tissue>
    </source>
</reference>
<dbReference type="PANTHER" id="PTHR31719:SF43">
    <property type="entry name" value="NAC TRANSCRIPTION FACTOR 56"/>
    <property type="match status" value="1"/>
</dbReference>
<dbReference type="Proteomes" id="UP001372338">
    <property type="component" value="Unassembled WGS sequence"/>
</dbReference>
<keyword evidence="1" id="KW-0805">Transcription regulation</keyword>
<dbReference type="AlphaFoldDB" id="A0AAN9ELT6"/>
<dbReference type="GO" id="GO:0003677">
    <property type="term" value="F:DNA binding"/>
    <property type="evidence" value="ECO:0007669"/>
    <property type="project" value="UniProtKB-KW"/>
</dbReference>
<evidence type="ECO:0000313" key="7">
    <source>
        <dbReference type="EMBL" id="KAK7257115.1"/>
    </source>
</evidence>
<evidence type="ECO:0000256" key="4">
    <source>
        <dbReference type="ARBA" id="ARBA00023242"/>
    </source>
</evidence>
<gene>
    <name evidence="7" type="ORF">RIF29_30845</name>
</gene>
<keyword evidence="8" id="KW-1185">Reference proteome</keyword>
<evidence type="ECO:0000256" key="2">
    <source>
        <dbReference type="ARBA" id="ARBA00023125"/>
    </source>
</evidence>
<dbReference type="Gene3D" id="2.170.150.80">
    <property type="entry name" value="NAC domain"/>
    <property type="match status" value="1"/>
</dbReference>
<protein>
    <recommendedName>
        <fullName evidence="6">NAC domain-containing protein</fullName>
    </recommendedName>
</protein>
<dbReference type="PROSITE" id="PS51005">
    <property type="entry name" value="NAC"/>
    <property type="match status" value="1"/>
</dbReference>
<accession>A0AAN9ELT6</accession>
<dbReference type="InterPro" id="IPR003441">
    <property type="entry name" value="NAC-dom"/>
</dbReference>
<sequence length="181" mass="20803">MTGANDRILIPVGFRFSPKDEDLVNLYLKKKAFGEQVPPNVIQDIDVFQSDPSLLPRGGKLFLDEKFGFTKTRRPILINMHEQITAGSGYWRTEERTEEIIVSGNDKLVGIKNTFVFWEGNGTLQTKTKWVMHEFRLVNHTTPTMPKVSDWAVYRVFEDKFMEEEDSDTEPSTDDDDVDAP</sequence>
<dbReference type="PANTHER" id="PTHR31719">
    <property type="entry name" value="NAC TRANSCRIPTION FACTOR 56"/>
    <property type="match status" value="1"/>
</dbReference>
<evidence type="ECO:0000313" key="8">
    <source>
        <dbReference type="Proteomes" id="UP001372338"/>
    </source>
</evidence>
<dbReference type="GO" id="GO:0006355">
    <property type="term" value="P:regulation of DNA-templated transcription"/>
    <property type="evidence" value="ECO:0007669"/>
    <property type="project" value="InterPro"/>
</dbReference>
<evidence type="ECO:0000256" key="1">
    <source>
        <dbReference type="ARBA" id="ARBA00023015"/>
    </source>
</evidence>
<evidence type="ECO:0000259" key="6">
    <source>
        <dbReference type="PROSITE" id="PS51005"/>
    </source>
</evidence>
<evidence type="ECO:0000256" key="3">
    <source>
        <dbReference type="ARBA" id="ARBA00023163"/>
    </source>
</evidence>
<comment type="caution">
    <text evidence="7">The sequence shown here is derived from an EMBL/GenBank/DDBJ whole genome shotgun (WGS) entry which is preliminary data.</text>
</comment>
<keyword evidence="2" id="KW-0238">DNA-binding</keyword>
<dbReference type="EMBL" id="JAYWIO010000006">
    <property type="protein sequence ID" value="KAK7257115.1"/>
    <property type="molecule type" value="Genomic_DNA"/>
</dbReference>